<proteinExistence type="predicted"/>
<dbReference type="PIRSF" id="PIRSF021700">
    <property type="entry name" value="3_dmu_93_MTrfase"/>
    <property type="match status" value="1"/>
</dbReference>
<dbReference type="GO" id="GO:0008168">
    <property type="term" value="F:methyltransferase activity"/>
    <property type="evidence" value="ECO:0007669"/>
    <property type="project" value="UniProtKB-KW"/>
</dbReference>
<dbReference type="Gene3D" id="3.10.180.10">
    <property type="entry name" value="2,3-Dihydroxybiphenyl 1,2-Dioxygenase, domain 1"/>
    <property type="match status" value="1"/>
</dbReference>
<dbReference type="EMBL" id="FO681348">
    <property type="protein sequence ID" value="CCV65697.1"/>
    <property type="molecule type" value="Genomic_DNA"/>
</dbReference>
<dbReference type="STRING" id="61635.BN85306760"/>
<dbReference type="AlphaFoldDB" id="U4KN27"/>
<dbReference type="CDD" id="cd06588">
    <property type="entry name" value="PhnB_like"/>
    <property type="match status" value="1"/>
</dbReference>
<dbReference type="InterPro" id="IPR028973">
    <property type="entry name" value="PhnB-like"/>
</dbReference>
<keyword evidence="2" id="KW-0489">Methyltransferase</keyword>
<protein>
    <submittedName>
        <fullName evidence="2">3-demethylubiquinone-9 3-O-methyltransferase</fullName>
    </submittedName>
</protein>
<keyword evidence="2" id="KW-0808">Transferase</keyword>
<evidence type="ECO:0000313" key="2">
    <source>
        <dbReference type="EMBL" id="CCV65697.1"/>
    </source>
</evidence>
<dbReference type="HOGENOM" id="CLU_046006_22_1_14"/>
<dbReference type="SUPFAM" id="SSF54593">
    <property type="entry name" value="Glyoxalase/Bleomycin resistance protein/Dihydroxybiphenyl dioxygenase"/>
    <property type="match status" value="1"/>
</dbReference>
<dbReference type="GO" id="GO:0032259">
    <property type="term" value="P:methylation"/>
    <property type="evidence" value="ECO:0007669"/>
    <property type="project" value="UniProtKB-KW"/>
</dbReference>
<dbReference type="OrthoDB" id="9806473at2"/>
<dbReference type="Pfam" id="PF06983">
    <property type="entry name" value="3-dmu-9_3-mt"/>
    <property type="match status" value="1"/>
</dbReference>
<keyword evidence="3" id="KW-1185">Reference proteome</keyword>
<accession>U4KN27</accession>
<dbReference type="KEGG" id="abra:BN85306760"/>
<organism evidence="2 3">
    <name type="scientific">Acholeplasma brassicae</name>
    <dbReference type="NCBI Taxonomy" id="61635"/>
    <lineage>
        <taxon>Bacteria</taxon>
        <taxon>Bacillati</taxon>
        <taxon>Mycoplasmatota</taxon>
        <taxon>Mollicutes</taxon>
        <taxon>Acholeplasmatales</taxon>
        <taxon>Acholeplasmataceae</taxon>
        <taxon>Acholeplasma</taxon>
    </lineage>
</organism>
<reference evidence="2 3" key="1">
    <citation type="journal article" date="2013" name="J. Mol. Microbiol. Biotechnol.">
        <title>Analysis of the Complete Genomes of Acholeplasma brassicae , A. palmae and A. laidlawii and Their Comparison to the Obligate Parasites from ' Candidatus Phytoplasma'.</title>
        <authorList>
            <person name="Kube M."/>
            <person name="Siewert C."/>
            <person name="Migdoll A.M."/>
            <person name="Duduk B."/>
            <person name="Holz S."/>
            <person name="Rabus R."/>
            <person name="Seemuller E."/>
            <person name="Mitrovic J."/>
            <person name="Muller I."/>
            <person name="Buttner C."/>
            <person name="Reinhardt R."/>
        </authorList>
    </citation>
    <scope>NUCLEOTIDE SEQUENCE [LARGE SCALE GENOMIC DNA]</scope>
    <source>
        <strain evidence="3">0502</strain>
    </source>
</reference>
<dbReference type="RefSeq" id="WP_030004557.1">
    <property type="nucleotide sequence ID" value="NC_022549.1"/>
</dbReference>
<gene>
    <name evidence="2" type="ORF">BN85306760</name>
</gene>
<sequence>MQTIHPFLWFNDNLEDVIAYYLEVFKDSEVLEKREHYDGPLKGKLFQATFRLNDLIFMAINGGPYVKFSGAVSFLVSCDSQEELDYYYDTLGKDGKIENCGWLVDKFGVTWQIVPKQLMNLLGSSDLEKVGRVTRAMLHMERLNIEQLLKVE</sequence>
<feature type="domain" description="PhnB-like" evidence="1">
    <location>
        <begin position="3"/>
        <end position="114"/>
    </location>
</feature>
<dbReference type="PANTHER" id="PTHR33990">
    <property type="entry name" value="PROTEIN YJDN-RELATED"/>
    <property type="match status" value="1"/>
</dbReference>
<evidence type="ECO:0000259" key="1">
    <source>
        <dbReference type="Pfam" id="PF06983"/>
    </source>
</evidence>
<dbReference type="InterPro" id="IPR009725">
    <property type="entry name" value="3_dmu_93_MTrfase"/>
</dbReference>
<dbReference type="InterPro" id="IPR029068">
    <property type="entry name" value="Glyas_Bleomycin-R_OHBP_Dase"/>
</dbReference>
<keyword evidence="2" id="KW-0830">Ubiquinone</keyword>
<name>U4KN27_9MOLU</name>
<dbReference type="Proteomes" id="UP000032737">
    <property type="component" value="Chromosome"/>
</dbReference>
<evidence type="ECO:0000313" key="3">
    <source>
        <dbReference type="Proteomes" id="UP000032737"/>
    </source>
</evidence>